<comment type="subcellular location">
    <subcellularLocation>
        <location evidence="1">Cell membrane</location>
        <topology evidence="1">Multi-pass membrane protein</topology>
    </subcellularLocation>
</comment>
<feature type="transmembrane region" description="Helical" evidence="10">
    <location>
        <begin position="249"/>
        <end position="275"/>
    </location>
</feature>
<keyword evidence="5" id="KW-0297">G-protein coupled receptor</keyword>
<feature type="transmembrane region" description="Helical" evidence="10">
    <location>
        <begin position="163"/>
        <end position="182"/>
    </location>
</feature>
<feature type="transmembrane region" description="Helical" evidence="10">
    <location>
        <begin position="303"/>
        <end position="329"/>
    </location>
</feature>
<dbReference type="InterPro" id="IPR000276">
    <property type="entry name" value="GPCR_Rhodpsn"/>
</dbReference>
<dbReference type="Gene3D" id="1.20.1070.10">
    <property type="entry name" value="Rhodopsin 7-helix transmembrane proteins"/>
    <property type="match status" value="1"/>
</dbReference>
<dbReference type="PRINTS" id="PR00237">
    <property type="entry name" value="GPCRRHODOPSN"/>
</dbReference>
<feature type="transmembrane region" description="Helical" evidence="10">
    <location>
        <begin position="203"/>
        <end position="225"/>
    </location>
</feature>
<evidence type="ECO:0000256" key="2">
    <source>
        <dbReference type="ARBA" id="ARBA00022475"/>
    </source>
</evidence>
<dbReference type="Pfam" id="PF00001">
    <property type="entry name" value="7tm_1"/>
    <property type="match status" value="1"/>
</dbReference>
<dbReference type="CDD" id="cd00637">
    <property type="entry name" value="7tm_classA_rhodopsin-like"/>
    <property type="match status" value="1"/>
</dbReference>
<dbReference type="STRING" id="46731.A0A3M6UAS8"/>
<feature type="transmembrane region" description="Helical" evidence="10">
    <location>
        <begin position="88"/>
        <end position="113"/>
    </location>
</feature>
<keyword evidence="8" id="KW-0807">Transducer</keyword>
<keyword evidence="4 10" id="KW-1133">Transmembrane helix</keyword>
<accession>A0A3M6UAS8</accession>
<dbReference type="GO" id="GO:0005886">
    <property type="term" value="C:plasma membrane"/>
    <property type="evidence" value="ECO:0007669"/>
    <property type="project" value="UniProtKB-SubCell"/>
</dbReference>
<keyword evidence="6 10" id="KW-0472">Membrane</keyword>
<feature type="region of interest" description="Disordered" evidence="9">
    <location>
        <begin position="439"/>
        <end position="463"/>
    </location>
</feature>
<dbReference type="Proteomes" id="UP000275408">
    <property type="component" value="Unassembled WGS sequence"/>
</dbReference>
<evidence type="ECO:0000256" key="10">
    <source>
        <dbReference type="SAM" id="Phobius"/>
    </source>
</evidence>
<proteinExistence type="predicted"/>
<dbReference type="EMBL" id="RCHS01001908">
    <property type="protein sequence ID" value="RMX50721.1"/>
    <property type="molecule type" value="Genomic_DNA"/>
</dbReference>
<dbReference type="PROSITE" id="PS50262">
    <property type="entry name" value="G_PROTEIN_RECEP_F1_2"/>
    <property type="match status" value="1"/>
</dbReference>
<evidence type="ECO:0000256" key="5">
    <source>
        <dbReference type="ARBA" id="ARBA00023040"/>
    </source>
</evidence>
<keyword evidence="3 10" id="KW-0812">Transmembrane</keyword>
<keyword evidence="7" id="KW-0675">Receptor</keyword>
<feature type="domain" description="G-protein coupled receptors family 1 profile" evidence="11">
    <location>
        <begin position="104"/>
        <end position="360"/>
    </location>
</feature>
<dbReference type="SUPFAM" id="SSF81321">
    <property type="entry name" value="Family A G protein-coupled receptor-like"/>
    <property type="match status" value="1"/>
</dbReference>
<evidence type="ECO:0000256" key="6">
    <source>
        <dbReference type="ARBA" id="ARBA00023136"/>
    </source>
</evidence>
<sequence>MAKMQALGAYNHQVSEGNIESDLVEALTTFERLLKGDEVASQISEVLLIAVKALNMDVEETIATNNSILPRTEYDDNFLVDFTVVETAFAASALLVIMIACLTGNLVICYVVFRSRRMWTEMNMFMVNLAIGDIAMTFLSMLSPLETALIRKWAFGTGPVCQLNAFCTSVLICNTIFTHTAISIDRFFAVVKPMEKIMTKRKAFFSIAGVWMLSVAITIGPMVGWGRNVYNASTLQCGFKFPENEFEKFYILCLAVIAFLLPLIIMSYAYIRIYIVVRNHTRRLSTSTIGNSQYSLIQNQDRIVLTFFLALIVFIICWTPFFVFIAVAASVSSREKIPRGLGIAAYWCGFMNSAINPYLIGLRSEKFYDAFVAVFCCRFHSCKCNSNERKNESTNPNDQMLCTDGKRESPLEQTSQMAHVGDDYANSFLNMAAVPDTNATQETSAKITNDEKTRHQRRQGRDETPGVIYPCYIHMVDGKLWNEAIV</sequence>
<evidence type="ECO:0000256" key="8">
    <source>
        <dbReference type="ARBA" id="ARBA00023224"/>
    </source>
</evidence>
<keyword evidence="2" id="KW-1003">Cell membrane</keyword>
<evidence type="ECO:0000256" key="4">
    <source>
        <dbReference type="ARBA" id="ARBA00022989"/>
    </source>
</evidence>
<protein>
    <recommendedName>
        <fullName evidence="11">G-protein coupled receptors family 1 profile domain-containing protein</fullName>
    </recommendedName>
</protein>
<name>A0A3M6UAS8_POCDA</name>
<evidence type="ECO:0000256" key="1">
    <source>
        <dbReference type="ARBA" id="ARBA00004651"/>
    </source>
</evidence>
<evidence type="ECO:0000256" key="7">
    <source>
        <dbReference type="ARBA" id="ARBA00023170"/>
    </source>
</evidence>
<feature type="transmembrane region" description="Helical" evidence="10">
    <location>
        <begin position="125"/>
        <end position="143"/>
    </location>
</feature>
<dbReference type="PANTHER" id="PTHR22752">
    <property type="entry name" value="G PROTEIN-COUPLED RECEPTOR"/>
    <property type="match status" value="1"/>
</dbReference>
<feature type="compositionally biased region" description="Basic and acidic residues" evidence="9">
    <location>
        <begin position="448"/>
        <end position="463"/>
    </location>
</feature>
<comment type="caution">
    <text evidence="12">The sequence shown here is derived from an EMBL/GenBank/DDBJ whole genome shotgun (WGS) entry which is preliminary data.</text>
</comment>
<feature type="transmembrane region" description="Helical" evidence="10">
    <location>
        <begin position="341"/>
        <end position="360"/>
    </location>
</feature>
<dbReference type="InterPro" id="IPR017452">
    <property type="entry name" value="GPCR_Rhodpsn_7TM"/>
</dbReference>
<keyword evidence="13" id="KW-1185">Reference proteome</keyword>
<dbReference type="PANTHER" id="PTHR22752:SF14">
    <property type="entry name" value="G-PROTEIN COUPLED RECEPTORS FAMILY 1 PROFILE DOMAIN-CONTAINING PROTEIN"/>
    <property type="match status" value="1"/>
</dbReference>
<dbReference type="AlphaFoldDB" id="A0A3M6UAS8"/>
<dbReference type="OrthoDB" id="10034726at2759"/>
<dbReference type="GO" id="GO:0004930">
    <property type="term" value="F:G protein-coupled receptor activity"/>
    <property type="evidence" value="ECO:0007669"/>
    <property type="project" value="UniProtKB-KW"/>
</dbReference>
<gene>
    <name evidence="12" type="ORF">pdam_00013207</name>
</gene>
<reference evidence="12 13" key="1">
    <citation type="journal article" date="2018" name="Sci. Rep.">
        <title>Comparative analysis of the Pocillopora damicornis genome highlights role of immune system in coral evolution.</title>
        <authorList>
            <person name="Cunning R."/>
            <person name="Bay R.A."/>
            <person name="Gillette P."/>
            <person name="Baker A.C."/>
            <person name="Traylor-Knowles N."/>
        </authorList>
    </citation>
    <scope>NUCLEOTIDE SEQUENCE [LARGE SCALE GENOMIC DNA]</scope>
    <source>
        <strain evidence="12">RSMAS</strain>
        <tissue evidence="12">Whole animal</tissue>
    </source>
</reference>
<evidence type="ECO:0000256" key="3">
    <source>
        <dbReference type="ARBA" id="ARBA00022692"/>
    </source>
</evidence>
<organism evidence="12 13">
    <name type="scientific">Pocillopora damicornis</name>
    <name type="common">Cauliflower coral</name>
    <name type="synonym">Millepora damicornis</name>
    <dbReference type="NCBI Taxonomy" id="46731"/>
    <lineage>
        <taxon>Eukaryota</taxon>
        <taxon>Metazoa</taxon>
        <taxon>Cnidaria</taxon>
        <taxon>Anthozoa</taxon>
        <taxon>Hexacorallia</taxon>
        <taxon>Scleractinia</taxon>
        <taxon>Astrocoeniina</taxon>
        <taxon>Pocilloporidae</taxon>
        <taxon>Pocillopora</taxon>
    </lineage>
</organism>
<evidence type="ECO:0000256" key="9">
    <source>
        <dbReference type="SAM" id="MobiDB-lite"/>
    </source>
</evidence>
<evidence type="ECO:0000259" key="11">
    <source>
        <dbReference type="PROSITE" id="PS50262"/>
    </source>
</evidence>
<evidence type="ECO:0000313" key="13">
    <source>
        <dbReference type="Proteomes" id="UP000275408"/>
    </source>
</evidence>
<evidence type="ECO:0000313" key="12">
    <source>
        <dbReference type="EMBL" id="RMX50721.1"/>
    </source>
</evidence>